<organism evidence="2 3">
    <name type="scientific">Papaver somniferum</name>
    <name type="common">Opium poppy</name>
    <dbReference type="NCBI Taxonomy" id="3469"/>
    <lineage>
        <taxon>Eukaryota</taxon>
        <taxon>Viridiplantae</taxon>
        <taxon>Streptophyta</taxon>
        <taxon>Embryophyta</taxon>
        <taxon>Tracheophyta</taxon>
        <taxon>Spermatophyta</taxon>
        <taxon>Magnoliopsida</taxon>
        <taxon>Ranunculales</taxon>
        <taxon>Papaveraceae</taxon>
        <taxon>Papaveroideae</taxon>
        <taxon>Papaver</taxon>
    </lineage>
</organism>
<dbReference type="OrthoDB" id="894015at2759"/>
<keyword evidence="3" id="KW-1185">Reference proteome</keyword>
<evidence type="ECO:0000256" key="1">
    <source>
        <dbReference type="SAM" id="MobiDB-lite"/>
    </source>
</evidence>
<sequence length="165" mass="19222">MRKLKLHEQKLLKKTDFLSWKREGGIRKTYVTPKNNNKKKITQHGHHLQPLTKKVVSSSHDEQAAVLPSKKQVFTKLPRKLLSTDKSMNVSNNAGNKPTTDMSEATKKTQGTLSGKRPRNHDIMEGRKGTRQTWVESKAYQYFTMDYSEVRRRRPVHNKFMPLQH</sequence>
<accession>A0A4Y7JM32</accession>
<protein>
    <submittedName>
        <fullName evidence="2">Uncharacterized protein</fullName>
    </submittedName>
</protein>
<dbReference type="Gramene" id="RZC61031">
    <property type="protein sequence ID" value="RZC61031"/>
    <property type="gene ID" value="C5167_022795"/>
</dbReference>
<reference evidence="2 3" key="1">
    <citation type="journal article" date="2018" name="Science">
        <title>The opium poppy genome and morphinan production.</title>
        <authorList>
            <person name="Guo L."/>
            <person name="Winzer T."/>
            <person name="Yang X."/>
            <person name="Li Y."/>
            <person name="Ning Z."/>
            <person name="He Z."/>
            <person name="Teodor R."/>
            <person name="Lu Y."/>
            <person name="Bowser T.A."/>
            <person name="Graham I.A."/>
            <person name="Ye K."/>
        </authorList>
    </citation>
    <scope>NUCLEOTIDE SEQUENCE [LARGE SCALE GENOMIC DNA]</scope>
    <source>
        <strain evidence="3">cv. HN1</strain>
        <tissue evidence="2">Leaves</tissue>
    </source>
</reference>
<dbReference type="AlphaFoldDB" id="A0A4Y7JM32"/>
<feature type="compositionally biased region" description="Polar residues" evidence="1">
    <location>
        <begin position="84"/>
        <end position="113"/>
    </location>
</feature>
<name>A0A4Y7JM32_PAPSO</name>
<dbReference type="EMBL" id="CM010719">
    <property type="protein sequence ID" value="RZC61031.1"/>
    <property type="molecule type" value="Genomic_DNA"/>
</dbReference>
<feature type="region of interest" description="Disordered" evidence="1">
    <location>
        <begin position="83"/>
        <end position="130"/>
    </location>
</feature>
<evidence type="ECO:0000313" key="3">
    <source>
        <dbReference type="Proteomes" id="UP000316621"/>
    </source>
</evidence>
<dbReference type="Proteomes" id="UP000316621">
    <property type="component" value="Chromosome 5"/>
</dbReference>
<evidence type="ECO:0000313" key="2">
    <source>
        <dbReference type="EMBL" id="RZC61031.1"/>
    </source>
</evidence>
<gene>
    <name evidence="2" type="ORF">C5167_022795</name>
</gene>
<proteinExistence type="predicted"/>